<protein>
    <recommendedName>
        <fullName evidence="2">DUF6973 domain-containing protein</fullName>
    </recommendedName>
</protein>
<name>A0A934J8U2_9BACL</name>
<feature type="chain" id="PRO_5039555095" description="DUF6973 domain-containing protein" evidence="1">
    <location>
        <begin position="20"/>
        <end position="289"/>
    </location>
</feature>
<feature type="domain" description="DUF6973" evidence="2">
    <location>
        <begin position="148"/>
        <end position="242"/>
    </location>
</feature>
<comment type="caution">
    <text evidence="3">The sequence shown here is derived from an EMBL/GenBank/DDBJ whole genome shotgun (WGS) entry which is preliminary data.</text>
</comment>
<organism evidence="3 4">
    <name type="scientific">Paenibacillus roseus</name>
    <dbReference type="NCBI Taxonomy" id="2798579"/>
    <lineage>
        <taxon>Bacteria</taxon>
        <taxon>Bacillati</taxon>
        <taxon>Bacillota</taxon>
        <taxon>Bacilli</taxon>
        <taxon>Bacillales</taxon>
        <taxon>Paenibacillaceae</taxon>
        <taxon>Paenibacillus</taxon>
    </lineage>
</organism>
<dbReference type="Pfam" id="PF22322">
    <property type="entry name" value="DUF6973"/>
    <property type="match status" value="1"/>
</dbReference>
<feature type="signal peptide" evidence="1">
    <location>
        <begin position="1"/>
        <end position="19"/>
    </location>
</feature>
<keyword evidence="1" id="KW-0732">Signal</keyword>
<evidence type="ECO:0000256" key="1">
    <source>
        <dbReference type="SAM" id="SignalP"/>
    </source>
</evidence>
<proteinExistence type="predicted"/>
<dbReference type="Proteomes" id="UP000640274">
    <property type="component" value="Unassembled WGS sequence"/>
</dbReference>
<evidence type="ECO:0000259" key="2">
    <source>
        <dbReference type="Pfam" id="PF22322"/>
    </source>
</evidence>
<gene>
    <name evidence="3" type="ORF">JFN88_14625</name>
</gene>
<keyword evidence="4" id="KW-1185">Reference proteome</keyword>
<evidence type="ECO:0000313" key="3">
    <source>
        <dbReference type="EMBL" id="MBJ6362480.1"/>
    </source>
</evidence>
<dbReference type="InterPro" id="IPR054246">
    <property type="entry name" value="DUF6973"/>
</dbReference>
<sequence length="289" mass="32773">MKKKLLIPLTLMFSISWTALFGGSINAQDQDAKIEQEVTHVLSEKEALLKYRVVDNEYKREAATVVYPNAIDQLDVNYLDVIVNEITKYEKQHPHASEDQINEYFMELCKIYNSKNQNKSFNAATALSNGFYNIIGGKAQLNAQEQALFDSNPSKGAKAIVAGKEAWDYTEYKFGFNGHNDKSDAFRHAAWNIWIMGFTDWSWAYDWTTAHEEGSSYNPALEKEMDLNNNSIGRLYGSINNISPNSTPAQTRAAIISAYKSGDLKYFYWSSFTGTVLVKFTGYDSDFIN</sequence>
<reference evidence="3" key="1">
    <citation type="submission" date="2020-12" db="EMBL/GenBank/DDBJ databases">
        <authorList>
            <person name="Huq M.A."/>
        </authorList>
    </citation>
    <scope>NUCLEOTIDE SEQUENCE</scope>
    <source>
        <strain evidence="3">MAHUQ-46</strain>
    </source>
</reference>
<dbReference type="EMBL" id="JAELUP010000076">
    <property type="protein sequence ID" value="MBJ6362480.1"/>
    <property type="molecule type" value="Genomic_DNA"/>
</dbReference>
<dbReference type="AlphaFoldDB" id="A0A934J8U2"/>
<dbReference type="RefSeq" id="WP_199020025.1">
    <property type="nucleotide sequence ID" value="NZ_JAELUP010000076.1"/>
</dbReference>
<evidence type="ECO:0000313" key="4">
    <source>
        <dbReference type="Proteomes" id="UP000640274"/>
    </source>
</evidence>
<accession>A0A934J8U2</accession>